<evidence type="ECO:0000256" key="3">
    <source>
        <dbReference type="ARBA" id="ARBA00022989"/>
    </source>
</evidence>
<gene>
    <name evidence="9" type="primary">RHBDD2</name>
</gene>
<accession>A0A670JTI9</accession>
<dbReference type="Pfam" id="PF01694">
    <property type="entry name" value="Rhomboid"/>
    <property type="match status" value="1"/>
</dbReference>
<evidence type="ECO:0000313" key="10">
    <source>
        <dbReference type="Proteomes" id="UP000472272"/>
    </source>
</evidence>
<evidence type="ECO:0000256" key="4">
    <source>
        <dbReference type="ARBA" id="ARBA00023136"/>
    </source>
</evidence>
<evidence type="ECO:0000256" key="7">
    <source>
        <dbReference type="SAM" id="SignalP"/>
    </source>
</evidence>
<name>A0A670JTI9_PODMU</name>
<dbReference type="CTD" id="57414"/>
<evidence type="ECO:0000256" key="1">
    <source>
        <dbReference type="ARBA" id="ARBA00004141"/>
    </source>
</evidence>
<organism evidence="9 10">
    <name type="scientific">Podarcis muralis</name>
    <name type="common">Wall lizard</name>
    <name type="synonym">Lacerta muralis</name>
    <dbReference type="NCBI Taxonomy" id="64176"/>
    <lineage>
        <taxon>Eukaryota</taxon>
        <taxon>Metazoa</taxon>
        <taxon>Chordata</taxon>
        <taxon>Craniata</taxon>
        <taxon>Vertebrata</taxon>
        <taxon>Euteleostomi</taxon>
        <taxon>Lepidosauria</taxon>
        <taxon>Squamata</taxon>
        <taxon>Bifurcata</taxon>
        <taxon>Unidentata</taxon>
        <taxon>Episquamata</taxon>
        <taxon>Laterata</taxon>
        <taxon>Lacertibaenia</taxon>
        <taxon>Lacertidae</taxon>
        <taxon>Podarcis</taxon>
    </lineage>
</organism>
<evidence type="ECO:0000256" key="2">
    <source>
        <dbReference type="ARBA" id="ARBA00022692"/>
    </source>
</evidence>
<dbReference type="RefSeq" id="XP_028564032.1">
    <property type="nucleotide sequence ID" value="XM_028708199.1"/>
</dbReference>
<reference evidence="9" key="2">
    <citation type="submission" date="2025-08" db="UniProtKB">
        <authorList>
            <consortium name="Ensembl"/>
        </authorList>
    </citation>
    <scope>IDENTIFICATION</scope>
</reference>
<feature type="region of interest" description="Disordered" evidence="5">
    <location>
        <begin position="230"/>
        <end position="256"/>
    </location>
</feature>
<dbReference type="PANTHER" id="PTHR43066">
    <property type="entry name" value="RHOMBOID-RELATED PROTEIN"/>
    <property type="match status" value="1"/>
</dbReference>
<dbReference type="KEGG" id="pmua:114585483"/>
<dbReference type="InterPro" id="IPR035952">
    <property type="entry name" value="Rhomboid-like_sf"/>
</dbReference>
<dbReference type="GeneID" id="114585483"/>
<evidence type="ECO:0000256" key="6">
    <source>
        <dbReference type="SAM" id="Phobius"/>
    </source>
</evidence>
<dbReference type="PANTHER" id="PTHR43066:SF13">
    <property type="entry name" value="RHOMBOID DOMAIN-CONTAINING PROTEIN 2"/>
    <property type="match status" value="1"/>
</dbReference>
<feature type="region of interest" description="Disordered" evidence="5">
    <location>
        <begin position="296"/>
        <end position="327"/>
    </location>
</feature>
<dbReference type="AlphaFoldDB" id="A0A670JTI9"/>
<feature type="compositionally biased region" description="Polar residues" evidence="5">
    <location>
        <begin position="297"/>
        <end position="309"/>
    </location>
</feature>
<feature type="compositionally biased region" description="Polar residues" evidence="5">
    <location>
        <begin position="244"/>
        <end position="255"/>
    </location>
</feature>
<dbReference type="Proteomes" id="UP000472272">
    <property type="component" value="Chromosome 15"/>
</dbReference>
<keyword evidence="3 6" id="KW-1133">Transmembrane helix</keyword>
<protein>
    <submittedName>
        <fullName evidence="9">Rhomboid domain containing 2</fullName>
    </submittedName>
</protein>
<keyword evidence="2 6" id="KW-0812">Transmembrane</keyword>
<proteinExistence type="predicted"/>
<evidence type="ECO:0000313" key="9">
    <source>
        <dbReference type="Ensembl" id="ENSPMRP00000028438.1"/>
    </source>
</evidence>
<feature type="transmembrane region" description="Helical" evidence="6">
    <location>
        <begin position="91"/>
        <end position="113"/>
    </location>
</feature>
<keyword evidence="7" id="KW-0732">Signal</keyword>
<dbReference type="Ensembl" id="ENSPMRT00000030166.1">
    <property type="protein sequence ID" value="ENSPMRP00000028438.1"/>
    <property type="gene ID" value="ENSPMRG00000018356.1"/>
</dbReference>
<keyword evidence="10" id="KW-1185">Reference proteome</keyword>
<evidence type="ECO:0000256" key="5">
    <source>
        <dbReference type="SAM" id="MobiDB-lite"/>
    </source>
</evidence>
<evidence type="ECO:0000259" key="8">
    <source>
        <dbReference type="Pfam" id="PF01694"/>
    </source>
</evidence>
<dbReference type="GO" id="GO:0004252">
    <property type="term" value="F:serine-type endopeptidase activity"/>
    <property type="evidence" value="ECO:0007669"/>
    <property type="project" value="InterPro"/>
</dbReference>
<dbReference type="GO" id="GO:0005654">
    <property type="term" value="C:nucleoplasm"/>
    <property type="evidence" value="ECO:0007669"/>
    <property type="project" value="Ensembl"/>
</dbReference>
<reference evidence="9" key="3">
    <citation type="submission" date="2025-09" db="UniProtKB">
        <authorList>
            <consortium name="Ensembl"/>
        </authorList>
    </citation>
    <scope>IDENTIFICATION</scope>
</reference>
<dbReference type="Gene3D" id="1.20.1540.10">
    <property type="entry name" value="Rhomboid-like"/>
    <property type="match status" value="1"/>
</dbReference>
<dbReference type="OrthoDB" id="10257275at2759"/>
<feature type="transmembrane region" description="Helical" evidence="6">
    <location>
        <begin position="51"/>
        <end position="79"/>
    </location>
</feature>
<dbReference type="GeneTree" id="ENSGT00390000000699"/>
<feature type="transmembrane region" description="Helical" evidence="6">
    <location>
        <begin position="145"/>
        <end position="169"/>
    </location>
</feature>
<dbReference type="GO" id="GO:0048471">
    <property type="term" value="C:perinuclear region of cytoplasm"/>
    <property type="evidence" value="ECO:0007669"/>
    <property type="project" value="Ensembl"/>
</dbReference>
<reference evidence="9 10" key="1">
    <citation type="journal article" date="2019" name="Proc. Natl. Acad. Sci. U.S.A.">
        <title>Regulatory changes in pterin and carotenoid genes underlie balanced color polymorphisms in the wall lizard.</title>
        <authorList>
            <person name="Andrade P."/>
            <person name="Pinho C."/>
            <person name="Perez I de Lanuza G."/>
            <person name="Afonso S."/>
            <person name="Brejcha J."/>
            <person name="Rubin C.J."/>
            <person name="Wallerman O."/>
            <person name="Pereira P."/>
            <person name="Sabatino S.J."/>
            <person name="Bellati A."/>
            <person name="Pellitteri-Rosa D."/>
            <person name="Bosakova Z."/>
            <person name="Bunikis I."/>
            <person name="Carretero M.A."/>
            <person name="Feiner N."/>
            <person name="Marsik P."/>
            <person name="Pauperio F."/>
            <person name="Salvi D."/>
            <person name="Soler L."/>
            <person name="While G.M."/>
            <person name="Uller T."/>
            <person name="Font E."/>
            <person name="Andersson L."/>
            <person name="Carneiro M."/>
        </authorList>
    </citation>
    <scope>NUCLEOTIDE SEQUENCE</scope>
</reference>
<dbReference type="GO" id="GO:0000139">
    <property type="term" value="C:Golgi membrane"/>
    <property type="evidence" value="ECO:0007669"/>
    <property type="project" value="Ensembl"/>
</dbReference>
<dbReference type="OMA" id="GAVIIWR"/>
<dbReference type="SUPFAM" id="SSF144091">
    <property type="entry name" value="Rhomboid-like"/>
    <property type="match status" value="1"/>
</dbReference>
<keyword evidence="4 6" id="KW-0472">Membrane</keyword>
<feature type="chain" id="PRO_5025590767" evidence="7">
    <location>
        <begin position="25"/>
        <end position="349"/>
    </location>
</feature>
<dbReference type="InterPro" id="IPR022764">
    <property type="entry name" value="Peptidase_S54_rhomboid_dom"/>
</dbReference>
<feature type="signal peptide" evidence="7">
    <location>
        <begin position="1"/>
        <end position="24"/>
    </location>
</feature>
<comment type="subcellular location">
    <subcellularLocation>
        <location evidence="1">Membrane</location>
        <topology evidence="1">Multi-pass membrane protein</topology>
    </subcellularLocation>
</comment>
<sequence length="349" mass="37468">MERLPVATCLTVLLSFLASGPSLLRWGAERGLPGDLSSAFSLRPEAVLEGQVYRLVTYICVYEDVISLVCGAIIIWYFAGSFEKTVGTVRHCFLTVAFAVSLALLYLMLWAALSRLWEVADAKGFVPVAFAMLAASVARSQMRRTLLFGVNIHVVLVPWVLICVAWLILSSSLLGNICGLLIGDIYGYGYCFGADLPESTVSRLDKKFPFRLLKRIPGMKYVPGSIAERRASQSRKLNPAPGSYPTQSYHSSSPPSLLAVHMQHPSTCPPGSQPQCMPSPVLNQCTGSLGGSCIQHHFQSPPGSISQHFSGPDSGGPKRTDCSSVPHAPGFPAAGAASESAELCRVHVG</sequence>
<feature type="domain" description="Peptidase S54 rhomboid" evidence="8">
    <location>
        <begin position="50"/>
        <end position="190"/>
    </location>
</feature>